<protein>
    <submittedName>
        <fullName evidence="5">Trypsin-like peptidase domain-containing protein</fullName>
    </submittedName>
</protein>
<dbReference type="EMBL" id="JBBYHR010000002">
    <property type="protein sequence ID" value="MEL1243563.1"/>
    <property type="molecule type" value="Genomic_DNA"/>
</dbReference>
<evidence type="ECO:0000256" key="2">
    <source>
        <dbReference type="ARBA" id="ARBA00022670"/>
    </source>
</evidence>
<keyword evidence="6" id="KW-1185">Reference proteome</keyword>
<feature type="signal peptide" evidence="4">
    <location>
        <begin position="1"/>
        <end position="22"/>
    </location>
</feature>
<dbReference type="SUPFAM" id="SSF50494">
    <property type="entry name" value="Trypsin-like serine proteases"/>
    <property type="match status" value="1"/>
</dbReference>
<keyword evidence="2" id="KW-0645">Protease</keyword>
<gene>
    <name evidence="5" type="ORF">AAEO56_04755</name>
</gene>
<evidence type="ECO:0000313" key="5">
    <source>
        <dbReference type="EMBL" id="MEL1243563.1"/>
    </source>
</evidence>
<name>A0ABU9HV10_9FLAO</name>
<dbReference type="PANTHER" id="PTHR43343:SF3">
    <property type="entry name" value="PROTEASE DO-LIKE 8, CHLOROPLASTIC"/>
    <property type="match status" value="1"/>
</dbReference>
<feature type="chain" id="PRO_5046081394" evidence="4">
    <location>
        <begin position="23"/>
        <end position="511"/>
    </location>
</feature>
<proteinExistence type="inferred from homology"/>
<sequence>MKKNLTKILFFVLVPLLFTNCASILNSKMQKVTIVTGSNDSKVYVDDVLAGTGKNVVAKMKRDAIMKQVRIERDGYKPIYKIHYQDRKSALYIMSWVPFGVLLYPPFMDYGPKAFNYPKEVTTSKDDMLAIAPRTTEQKYVYLKNTAFDVKKEDIKYTQIKHRQLKKKKNKFKDKGTAEEDIKFDNSIFTDAVNDILKKNNYIDTTNTIFKSNTNTLYISAKIKKVEFDNVYTIASKRYMNFLMTKLDIEWEIFDLYNQSKFKKTMSGTSGEFAWSAKGEVVRNSVEDAINESFFTFLATKDVVKLLEQGESKEIKLEDLRLNRPAVVSNLEDAMDATVTIKTKDGHGSGCFITNDGYIITNFHVVSANDKLTVITKEGKEYNAKLVRKNEYSDLALLKIDAVVAHAFILPTVKNYRVGDEIFAIGTPKSIELGQSLSKGIISGFRTYEKNNMIQTDASVNGGNSGGALVNKNGEFIGVVNAKVFGIGVEGLGFSIPAETIFKDLSLNYAN</sequence>
<dbReference type="Proteomes" id="UP001464555">
    <property type="component" value="Unassembled WGS sequence"/>
</dbReference>
<reference evidence="5 6" key="1">
    <citation type="submission" date="2024-04" db="EMBL/GenBank/DDBJ databases">
        <title>Flavobacterium sp. DGU11 16S ribosomal RNA gene Genome sequencing and assembly.</title>
        <authorList>
            <person name="Park S."/>
        </authorList>
    </citation>
    <scope>NUCLEOTIDE SEQUENCE [LARGE SCALE GENOMIC DNA]</scope>
    <source>
        <strain evidence="5 6">DGU11</strain>
    </source>
</reference>
<dbReference type="InterPro" id="IPR043504">
    <property type="entry name" value="Peptidase_S1_PA_chymotrypsin"/>
</dbReference>
<comment type="caution">
    <text evidence="5">The sequence shown here is derived from an EMBL/GenBank/DDBJ whole genome shotgun (WGS) entry which is preliminary data.</text>
</comment>
<keyword evidence="4" id="KW-0732">Signal</keyword>
<evidence type="ECO:0000256" key="4">
    <source>
        <dbReference type="SAM" id="SignalP"/>
    </source>
</evidence>
<dbReference type="InterPro" id="IPR009003">
    <property type="entry name" value="Peptidase_S1_PA"/>
</dbReference>
<dbReference type="InterPro" id="IPR051201">
    <property type="entry name" value="Chloro_Bact_Ser_Proteases"/>
</dbReference>
<dbReference type="Gene3D" id="2.40.10.10">
    <property type="entry name" value="Trypsin-like serine proteases"/>
    <property type="match status" value="2"/>
</dbReference>
<organism evidence="5 6">
    <name type="scientific">Flavobacterium arundinis</name>
    <dbReference type="NCBI Taxonomy" id="3139143"/>
    <lineage>
        <taxon>Bacteria</taxon>
        <taxon>Pseudomonadati</taxon>
        <taxon>Bacteroidota</taxon>
        <taxon>Flavobacteriia</taxon>
        <taxon>Flavobacteriales</taxon>
        <taxon>Flavobacteriaceae</taxon>
        <taxon>Flavobacterium</taxon>
    </lineage>
</organism>
<dbReference type="PRINTS" id="PR00834">
    <property type="entry name" value="PROTEASES2C"/>
</dbReference>
<keyword evidence="3" id="KW-0378">Hydrolase</keyword>
<evidence type="ECO:0000313" key="6">
    <source>
        <dbReference type="Proteomes" id="UP001464555"/>
    </source>
</evidence>
<evidence type="ECO:0000256" key="3">
    <source>
        <dbReference type="ARBA" id="ARBA00022801"/>
    </source>
</evidence>
<dbReference type="RefSeq" id="WP_341695879.1">
    <property type="nucleotide sequence ID" value="NZ_JBBYHR010000002.1"/>
</dbReference>
<comment type="similarity">
    <text evidence="1">Belongs to the peptidase S1C family.</text>
</comment>
<dbReference type="Pfam" id="PF13365">
    <property type="entry name" value="Trypsin_2"/>
    <property type="match status" value="1"/>
</dbReference>
<dbReference type="InterPro" id="IPR001940">
    <property type="entry name" value="Peptidase_S1C"/>
</dbReference>
<dbReference type="PANTHER" id="PTHR43343">
    <property type="entry name" value="PEPTIDASE S12"/>
    <property type="match status" value="1"/>
</dbReference>
<accession>A0ABU9HV10</accession>
<evidence type="ECO:0000256" key="1">
    <source>
        <dbReference type="ARBA" id="ARBA00010541"/>
    </source>
</evidence>